<dbReference type="Proteomes" id="UP000598996">
    <property type="component" value="Unassembled WGS sequence"/>
</dbReference>
<dbReference type="Gene3D" id="3.50.50.60">
    <property type="entry name" value="FAD/NAD(P)-binding domain"/>
    <property type="match status" value="2"/>
</dbReference>
<gene>
    <name evidence="5" type="ORF">JKJ07_00335</name>
</gene>
<dbReference type="EMBL" id="JAENHO010000001">
    <property type="protein sequence ID" value="MBL7252752.1"/>
    <property type="molecule type" value="Genomic_DNA"/>
</dbReference>
<dbReference type="Pfam" id="PF07992">
    <property type="entry name" value="Pyr_redox_2"/>
    <property type="match status" value="1"/>
</dbReference>
<dbReference type="Gene3D" id="2.60.120.10">
    <property type="entry name" value="Jelly Rolls"/>
    <property type="match status" value="1"/>
</dbReference>
<dbReference type="SUPFAM" id="SSF51905">
    <property type="entry name" value="FAD/NAD(P)-binding domain"/>
    <property type="match status" value="1"/>
</dbReference>
<dbReference type="InterPro" id="IPR014710">
    <property type="entry name" value="RmlC-like_jellyroll"/>
</dbReference>
<dbReference type="PRINTS" id="PR00469">
    <property type="entry name" value="PNDRDTASEII"/>
</dbReference>
<comment type="catalytic activity">
    <reaction evidence="3">
        <text>[thioredoxin]-dithiol + NADP(+) = [thioredoxin]-disulfide + NADPH + H(+)</text>
        <dbReference type="Rhea" id="RHEA:20345"/>
        <dbReference type="Rhea" id="RHEA-COMP:10698"/>
        <dbReference type="Rhea" id="RHEA-COMP:10700"/>
        <dbReference type="ChEBI" id="CHEBI:15378"/>
        <dbReference type="ChEBI" id="CHEBI:29950"/>
        <dbReference type="ChEBI" id="CHEBI:50058"/>
        <dbReference type="ChEBI" id="CHEBI:57783"/>
        <dbReference type="ChEBI" id="CHEBI:58349"/>
        <dbReference type="EC" id="1.8.1.9"/>
    </reaction>
</comment>
<evidence type="ECO:0000313" key="5">
    <source>
        <dbReference type="EMBL" id="MBL7252752.1"/>
    </source>
</evidence>
<name>A0ABS1VDJ8_9ACTN</name>
<dbReference type="PRINTS" id="PR00368">
    <property type="entry name" value="FADPNR"/>
</dbReference>
<sequence>MSQEAGPGLGDEQFGRLAAYGESEHVEAGRHLYEAGDNAYDFFLLGTAAVDIVRDATVAEPERLVYRAGPGDFLGELSLLTGQHVYLTARVIKSGTIVRIGAAALRRVIAEHADLGDVLIEAFRVRRDFIRTVAGGALELAGRPDAVESLTLRTYVNQLLLPHTWRDATGDDLPVAIVNGRTIRRATPGSVAEALGLTYRPGGDPPDLVVVGAGPAGLAAAVYAASEGLSTVLLDRSGLGGQAAKSARIENYLGFPQGISGEHLTRLAMAQALKFGVRIHAPCPVEGLHKRAVLLADGTRIEARAVLAATGAHYRRLDLARWAEFERSGGIRYAATELDVRACAAQPVAVVGGANSAGQAALSLAGHDATVDLIIRGPRLEAGMSSYLTERIHHHPRIRLHTETTVRELGGEHALDSIVVERAAYGKQRLDCRALFCFIGADPASGWLTGVDKDAAGFVRTDGALPYLTSVPGVFAVGDLRSGSTKRVATAVGEGAAAVSSIHSVLNR</sequence>
<dbReference type="InterPro" id="IPR000595">
    <property type="entry name" value="cNMP-bd_dom"/>
</dbReference>
<protein>
    <submittedName>
        <fullName evidence="5">FAD-dependent oxidoreductase</fullName>
    </submittedName>
</protein>
<dbReference type="InterPro" id="IPR023753">
    <property type="entry name" value="FAD/NAD-binding_dom"/>
</dbReference>
<dbReference type="RefSeq" id="WP_202989110.1">
    <property type="nucleotide sequence ID" value="NZ_JAENHO010000001.1"/>
</dbReference>
<evidence type="ECO:0000256" key="2">
    <source>
        <dbReference type="ARBA" id="ARBA00023002"/>
    </source>
</evidence>
<dbReference type="InterPro" id="IPR018490">
    <property type="entry name" value="cNMP-bd_dom_sf"/>
</dbReference>
<dbReference type="InterPro" id="IPR050097">
    <property type="entry name" value="Ferredoxin-NADP_redctase_2"/>
</dbReference>
<evidence type="ECO:0000256" key="1">
    <source>
        <dbReference type="ARBA" id="ARBA00022630"/>
    </source>
</evidence>
<keyword evidence="6" id="KW-1185">Reference proteome</keyword>
<comment type="caution">
    <text evidence="5">The sequence shown here is derived from an EMBL/GenBank/DDBJ whole genome shotgun (WGS) entry which is preliminary data.</text>
</comment>
<proteinExistence type="predicted"/>
<keyword evidence="1" id="KW-0285">Flavoprotein</keyword>
<dbReference type="SUPFAM" id="SSF51206">
    <property type="entry name" value="cAMP-binding domain-like"/>
    <property type="match status" value="1"/>
</dbReference>
<dbReference type="PANTHER" id="PTHR48105">
    <property type="entry name" value="THIOREDOXIN REDUCTASE 1-RELATED-RELATED"/>
    <property type="match status" value="1"/>
</dbReference>
<dbReference type="SMART" id="SM00100">
    <property type="entry name" value="cNMP"/>
    <property type="match status" value="1"/>
</dbReference>
<reference evidence="5 6" key="1">
    <citation type="submission" date="2021-01" db="EMBL/GenBank/DDBJ databases">
        <title>Actinoplanes sp. nov. LDG1-01 isolated from lichen.</title>
        <authorList>
            <person name="Saeng-In P."/>
            <person name="Phongsopitanun W."/>
            <person name="Kanchanasin P."/>
            <person name="Yuki M."/>
            <person name="Kudo T."/>
            <person name="Ohkuma M."/>
            <person name="Tanasupawat S."/>
        </authorList>
    </citation>
    <scope>NUCLEOTIDE SEQUENCE [LARGE SCALE GENOMIC DNA]</scope>
    <source>
        <strain evidence="5 6">LDG1-01</strain>
    </source>
</reference>
<evidence type="ECO:0000259" key="4">
    <source>
        <dbReference type="PROSITE" id="PS50042"/>
    </source>
</evidence>
<accession>A0ABS1VDJ8</accession>
<dbReference type="Pfam" id="PF00027">
    <property type="entry name" value="cNMP_binding"/>
    <property type="match status" value="1"/>
</dbReference>
<keyword evidence="2" id="KW-0560">Oxidoreductase</keyword>
<evidence type="ECO:0000313" key="6">
    <source>
        <dbReference type="Proteomes" id="UP000598996"/>
    </source>
</evidence>
<dbReference type="PROSITE" id="PS50042">
    <property type="entry name" value="CNMP_BINDING_3"/>
    <property type="match status" value="1"/>
</dbReference>
<organism evidence="5 6">
    <name type="scientific">Paractinoplanes lichenicola</name>
    <dbReference type="NCBI Taxonomy" id="2802976"/>
    <lineage>
        <taxon>Bacteria</taxon>
        <taxon>Bacillati</taxon>
        <taxon>Actinomycetota</taxon>
        <taxon>Actinomycetes</taxon>
        <taxon>Micromonosporales</taxon>
        <taxon>Micromonosporaceae</taxon>
        <taxon>Paractinoplanes</taxon>
    </lineage>
</organism>
<dbReference type="InterPro" id="IPR036188">
    <property type="entry name" value="FAD/NAD-bd_sf"/>
</dbReference>
<dbReference type="CDD" id="cd00038">
    <property type="entry name" value="CAP_ED"/>
    <property type="match status" value="1"/>
</dbReference>
<feature type="domain" description="Cyclic nucleotide-binding" evidence="4">
    <location>
        <begin position="5"/>
        <end position="126"/>
    </location>
</feature>
<evidence type="ECO:0000256" key="3">
    <source>
        <dbReference type="ARBA" id="ARBA00048132"/>
    </source>
</evidence>